<feature type="region of interest" description="Disordered" evidence="1">
    <location>
        <begin position="131"/>
        <end position="154"/>
    </location>
</feature>
<dbReference type="RefSeq" id="WP_309857357.1">
    <property type="nucleotide sequence ID" value="NZ_JAVDQJ010000013.1"/>
</dbReference>
<reference evidence="2" key="1">
    <citation type="submission" date="2023-07" db="EMBL/GenBank/DDBJ databases">
        <title>Sorghum-associated microbial communities from plants grown in Nebraska, USA.</title>
        <authorList>
            <person name="Schachtman D."/>
        </authorList>
    </citation>
    <scope>NUCLEOTIDE SEQUENCE</scope>
    <source>
        <strain evidence="2">BE330</strain>
    </source>
</reference>
<organism evidence="2 3">
    <name type="scientific">Deinococcus soli</name>
    <name type="common">ex Cha et al. 2016</name>
    <dbReference type="NCBI Taxonomy" id="1309411"/>
    <lineage>
        <taxon>Bacteria</taxon>
        <taxon>Thermotogati</taxon>
        <taxon>Deinococcota</taxon>
        <taxon>Deinococci</taxon>
        <taxon>Deinococcales</taxon>
        <taxon>Deinococcaceae</taxon>
        <taxon>Deinococcus</taxon>
    </lineage>
</organism>
<sequence>MNTLPVPTLNGLRLTRMTLHPCTAQVQLTLSATGPPEGLVATCAFLHASWLQDSEDPAFLREILSLLDGHGVNLREEGQVIRRGGRAHLWSGMTYFDRTAEADLDFHDLCEVIRLNLQFLTLKRHWSDARTTPGAPQYQGEQGFRVRFGPPPTP</sequence>
<comment type="caution">
    <text evidence="2">The sequence shown here is derived from an EMBL/GenBank/DDBJ whole genome shotgun (WGS) entry which is preliminary data.</text>
</comment>
<protein>
    <submittedName>
        <fullName evidence="2">Uncharacterized protein</fullName>
    </submittedName>
</protein>
<dbReference type="Proteomes" id="UP001185331">
    <property type="component" value="Unassembled WGS sequence"/>
</dbReference>
<gene>
    <name evidence="2" type="ORF">J2Y00_004296</name>
</gene>
<name>A0AAE4BQE0_9DEIO</name>
<evidence type="ECO:0000313" key="3">
    <source>
        <dbReference type="Proteomes" id="UP001185331"/>
    </source>
</evidence>
<evidence type="ECO:0000313" key="2">
    <source>
        <dbReference type="EMBL" id="MDR6220671.1"/>
    </source>
</evidence>
<evidence type="ECO:0000256" key="1">
    <source>
        <dbReference type="SAM" id="MobiDB-lite"/>
    </source>
</evidence>
<accession>A0AAE4BQE0</accession>
<dbReference type="EMBL" id="JAVDQK010000015">
    <property type="protein sequence ID" value="MDR6220671.1"/>
    <property type="molecule type" value="Genomic_DNA"/>
</dbReference>
<proteinExistence type="predicted"/>
<dbReference type="AlphaFoldDB" id="A0AAE4BQE0"/>